<keyword evidence="3" id="KW-1185">Reference proteome</keyword>
<evidence type="ECO:0000313" key="3">
    <source>
        <dbReference type="Proteomes" id="UP001253848"/>
    </source>
</evidence>
<sequence length="187" mass="21132">MKKFLLTLTLCGLAFIAKSQNASVEESTYGIQTGVLGIWVHNEAKLSNQIALRSEIGFDSGIFGGMFYEDIGFLMAPVITLEPRWYYNLDKRISKSRNIAGNSGNFVSLKTSYNTDWFVISNYDHINIINQVSIVPTWGIKRNLGRHFTYEAGFGLGYRYSFAKSAGYRENEGEAAVNLHLRIGYRF</sequence>
<evidence type="ECO:0000313" key="2">
    <source>
        <dbReference type="EMBL" id="MDT0684950.1"/>
    </source>
</evidence>
<feature type="signal peptide" evidence="1">
    <location>
        <begin position="1"/>
        <end position="22"/>
    </location>
</feature>
<feature type="chain" id="PRO_5046236010" description="Outer membrane protein beta-barrel domain-containing protein" evidence="1">
    <location>
        <begin position="23"/>
        <end position="187"/>
    </location>
</feature>
<gene>
    <name evidence="2" type="ORF">RM541_01140</name>
</gene>
<name>A0ABU3DMK6_9FLAO</name>
<organism evidence="2 3">
    <name type="scientific">Autumnicola psychrophila</name>
    <dbReference type="NCBI Taxonomy" id="3075592"/>
    <lineage>
        <taxon>Bacteria</taxon>
        <taxon>Pseudomonadati</taxon>
        <taxon>Bacteroidota</taxon>
        <taxon>Flavobacteriia</taxon>
        <taxon>Flavobacteriales</taxon>
        <taxon>Flavobacteriaceae</taxon>
        <taxon>Autumnicola</taxon>
    </lineage>
</organism>
<dbReference type="Proteomes" id="UP001253848">
    <property type="component" value="Unassembled WGS sequence"/>
</dbReference>
<reference evidence="2 3" key="1">
    <citation type="submission" date="2023-09" db="EMBL/GenBank/DDBJ databases">
        <authorList>
            <person name="Rey-Velasco X."/>
        </authorList>
    </citation>
    <scope>NUCLEOTIDE SEQUENCE [LARGE SCALE GENOMIC DNA]</scope>
    <source>
        <strain evidence="2 3">F225</strain>
    </source>
</reference>
<comment type="caution">
    <text evidence="2">The sequence shown here is derived from an EMBL/GenBank/DDBJ whole genome shotgun (WGS) entry which is preliminary data.</text>
</comment>
<dbReference type="EMBL" id="JAVRHN010000001">
    <property type="protein sequence ID" value="MDT0684950.1"/>
    <property type="molecule type" value="Genomic_DNA"/>
</dbReference>
<proteinExistence type="predicted"/>
<protein>
    <recommendedName>
        <fullName evidence="4">Outer membrane protein beta-barrel domain-containing protein</fullName>
    </recommendedName>
</protein>
<accession>A0ABU3DMK6</accession>
<dbReference type="RefSeq" id="WP_311498391.1">
    <property type="nucleotide sequence ID" value="NZ_JAVRHN010000001.1"/>
</dbReference>
<evidence type="ECO:0000256" key="1">
    <source>
        <dbReference type="SAM" id="SignalP"/>
    </source>
</evidence>
<evidence type="ECO:0008006" key="4">
    <source>
        <dbReference type="Google" id="ProtNLM"/>
    </source>
</evidence>
<keyword evidence="1" id="KW-0732">Signal</keyword>